<dbReference type="PRINTS" id="PR00344">
    <property type="entry name" value="BCTRLSENSOR"/>
</dbReference>
<evidence type="ECO:0000256" key="2">
    <source>
        <dbReference type="ARBA" id="ARBA00004370"/>
    </source>
</evidence>
<proteinExistence type="predicted"/>
<accession>A0A1G7KRM4</accession>
<evidence type="ECO:0000256" key="9">
    <source>
        <dbReference type="ARBA" id="ARBA00023012"/>
    </source>
</evidence>
<evidence type="ECO:0000256" key="7">
    <source>
        <dbReference type="ARBA" id="ARBA00022777"/>
    </source>
</evidence>
<evidence type="ECO:0000313" key="15">
    <source>
        <dbReference type="Proteomes" id="UP000182427"/>
    </source>
</evidence>
<dbReference type="Proteomes" id="UP000182427">
    <property type="component" value="Chromosome I"/>
</dbReference>
<dbReference type="PROSITE" id="PS50885">
    <property type="entry name" value="HAMP"/>
    <property type="match status" value="1"/>
</dbReference>
<keyword evidence="5" id="KW-0808">Transferase</keyword>
<dbReference type="SUPFAM" id="SSF47384">
    <property type="entry name" value="Homodimeric domain of signal transducing histidine kinase"/>
    <property type="match status" value="1"/>
</dbReference>
<dbReference type="SMART" id="SM00387">
    <property type="entry name" value="HATPase_c"/>
    <property type="match status" value="1"/>
</dbReference>
<dbReference type="PANTHER" id="PTHR45436:SF5">
    <property type="entry name" value="SENSOR HISTIDINE KINASE TRCS"/>
    <property type="match status" value="1"/>
</dbReference>
<evidence type="ECO:0000256" key="8">
    <source>
        <dbReference type="ARBA" id="ARBA00022989"/>
    </source>
</evidence>
<evidence type="ECO:0000256" key="10">
    <source>
        <dbReference type="ARBA" id="ARBA00023136"/>
    </source>
</evidence>
<dbReference type="EC" id="2.7.13.3" evidence="3"/>
<dbReference type="InterPro" id="IPR003660">
    <property type="entry name" value="HAMP_dom"/>
</dbReference>
<gene>
    <name evidence="14" type="ORF">SAMN05444167_2280</name>
</gene>
<dbReference type="InterPro" id="IPR004358">
    <property type="entry name" value="Sig_transdc_His_kin-like_C"/>
</dbReference>
<keyword evidence="15" id="KW-1185">Reference proteome</keyword>
<dbReference type="InterPro" id="IPR050428">
    <property type="entry name" value="TCS_sensor_his_kinase"/>
</dbReference>
<reference evidence="15" key="1">
    <citation type="submission" date="2016-10" db="EMBL/GenBank/DDBJ databases">
        <authorList>
            <person name="Varghese N."/>
            <person name="Submissions S."/>
        </authorList>
    </citation>
    <scope>NUCLEOTIDE SEQUENCE [LARGE SCALE GENOMIC DNA]</scope>
    <source>
        <strain evidence="15">GAS232</strain>
    </source>
</reference>
<evidence type="ECO:0000256" key="3">
    <source>
        <dbReference type="ARBA" id="ARBA00012438"/>
    </source>
</evidence>
<evidence type="ECO:0000256" key="11">
    <source>
        <dbReference type="SAM" id="Phobius"/>
    </source>
</evidence>
<keyword evidence="8 11" id="KW-1133">Transmembrane helix</keyword>
<feature type="transmembrane region" description="Helical" evidence="11">
    <location>
        <begin position="12"/>
        <end position="37"/>
    </location>
</feature>
<dbReference type="Pfam" id="PF00512">
    <property type="entry name" value="HisKA"/>
    <property type="match status" value="1"/>
</dbReference>
<keyword evidence="10 11" id="KW-0472">Membrane</keyword>
<dbReference type="CDD" id="cd00075">
    <property type="entry name" value="HATPase"/>
    <property type="match status" value="1"/>
</dbReference>
<sequence>MKVSTIRFRLTVWYAALVTATVLVLGIVVYVSAAWGVRKAADAELTSGLNGIETFLNHKLAIHEMNNLGEELREHSSLMPRGKMFRVRDGNGVLVYQPDAMAPVSDLQPYAAELHKGNQVSDGHVFRTISRMAQIGPYKFSLQAAVDQTDYRNLINRLALLLAACLPLAGILAALGGHWMSGRVLTPVDRITATASTIDAHNLQLRLSLQGNGDELDQLSQTINSMLDRIESAYDRVAQFTADASHELRSPVAVVRSTAELLLMDLADGNRIRRGLTNIVEESDSMARLIADLLTLARSGLEANAGQRELFDLGASVSALVPRAREQASLKHIDLVLHESGVSLPVQSNQMVAERVFMILVDNAIRYTPTGGSITVGTWREDNRCCLSVTDTGIGIAPEHQSRIFDRFYRVDSARTPGDGGSGLGLAIARNLLELHGGGISVESQRGKGSSFLVWFDTSDTQAPARGLNFSTV</sequence>
<dbReference type="InterPro" id="IPR003661">
    <property type="entry name" value="HisK_dim/P_dom"/>
</dbReference>
<dbReference type="Gene3D" id="3.30.565.10">
    <property type="entry name" value="Histidine kinase-like ATPase, C-terminal domain"/>
    <property type="match status" value="1"/>
</dbReference>
<comment type="subcellular location">
    <subcellularLocation>
        <location evidence="2">Membrane</location>
    </subcellularLocation>
</comment>
<dbReference type="GO" id="GO:0000155">
    <property type="term" value="F:phosphorelay sensor kinase activity"/>
    <property type="evidence" value="ECO:0007669"/>
    <property type="project" value="InterPro"/>
</dbReference>
<dbReference type="SUPFAM" id="SSF158472">
    <property type="entry name" value="HAMP domain-like"/>
    <property type="match status" value="1"/>
</dbReference>
<dbReference type="PROSITE" id="PS50109">
    <property type="entry name" value="HIS_KIN"/>
    <property type="match status" value="1"/>
</dbReference>
<dbReference type="Gene3D" id="1.10.287.130">
    <property type="match status" value="1"/>
</dbReference>
<dbReference type="EMBL" id="LT629690">
    <property type="protein sequence ID" value="SDF39801.1"/>
    <property type="molecule type" value="Genomic_DNA"/>
</dbReference>
<dbReference type="OrthoDB" id="9796330at2"/>
<dbReference type="Pfam" id="PF00672">
    <property type="entry name" value="HAMP"/>
    <property type="match status" value="1"/>
</dbReference>
<feature type="transmembrane region" description="Helical" evidence="11">
    <location>
        <begin position="158"/>
        <end position="180"/>
    </location>
</feature>
<dbReference type="CDD" id="cd00082">
    <property type="entry name" value="HisKA"/>
    <property type="match status" value="1"/>
</dbReference>
<organism evidence="14 15">
    <name type="scientific">Terriglobus roseus</name>
    <dbReference type="NCBI Taxonomy" id="392734"/>
    <lineage>
        <taxon>Bacteria</taxon>
        <taxon>Pseudomonadati</taxon>
        <taxon>Acidobacteriota</taxon>
        <taxon>Terriglobia</taxon>
        <taxon>Terriglobales</taxon>
        <taxon>Acidobacteriaceae</taxon>
        <taxon>Terriglobus</taxon>
    </lineage>
</organism>
<dbReference type="InterPro" id="IPR036097">
    <property type="entry name" value="HisK_dim/P_sf"/>
</dbReference>
<dbReference type="InterPro" id="IPR005467">
    <property type="entry name" value="His_kinase_dom"/>
</dbReference>
<dbReference type="SMART" id="SM00304">
    <property type="entry name" value="HAMP"/>
    <property type="match status" value="1"/>
</dbReference>
<keyword evidence="9" id="KW-0902">Two-component regulatory system</keyword>
<dbReference type="CDD" id="cd06225">
    <property type="entry name" value="HAMP"/>
    <property type="match status" value="1"/>
</dbReference>
<dbReference type="SUPFAM" id="SSF55874">
    <property type="entry name" value="ATPase domain of HSP90 chaperone/DNA topoisomerase II/histidine kinase"/>
    <property type="match status" value="1"/>
</dbReference>
<dbReference type="SMART" id="SM00388">
    <property type="entry name" value="HisKA"/>
    <property type="match status" value="1"/>
</dbReference>
<protein>
    <recommendedName>
        <fullName evidence="3">histidine kinase</fullName>
        <ecNumber evidence="3">2.7.13.3</ecNumber>
    </recommendedName>
</protein>
<keyword evidence="6 11" id="KW-0812">Transmembrane</keyword>
<evidence type="ECO:0000256" key="6">
    <source>
        <dbReference type="ARBA" id="ARBA00022692"/>
    </source>
</evidence>
<dbReference type="PANTHER" id="PTHR45436">
    <property type="entry name" value="SENSOR HISTIDINE KINASE YKOH"/>
    <property type="match status" value="1"/>
</dbReference>
<comment type="catalytic activity">
    <reaction evidence="1">
        <text>ATP + protein L-histidine = ADP + protein N-phospho-L-histidine.</text>
        <dbReference type="EC" id="2.7.13.3"/>
    </reaction>
</comment>
<dbReference type="FunFam" id="3.30.565.10:FF:000006">
    <property type="entry name" value="Sensor histidine kinase WalK"/>
    <property type="match status" value="1"/>
</dbReference>
<evidence type="ECO:0000313" key="14">
    <source>
        <dbReference type="EMBL" id="SDF39801.1"/>
    </source>
</evidence>
<dbReference type="InterPro" id="IPR003594">
    <property type="entry name" value="HATPase_dom"/>
</dbReference>
<keyword evidence="4" id="KW-0597">Phosphoprotein</keyword>
<dbReference type="Pfam" id="PF02518">
    <property type="entry name" value="HATPase_c"/>
    <property type="match status" value="1"/>
</dbReference>
<feature type="domain" description="Histidine kinase" evidence="12">
    <location>
        <begin position="243"/>
        <end position="460"/>
    </location>
</feature>
<dbReference type="AlphaFoldDB" id="A0A1G7KRM4"/>
<evidence type="ECO:0000259" key="13">
    <source>
        <dbReference type="PROSITE" id="PS50885"/>
    </source>
</evidence>
<keyword evidence="7 14" id="KW-0418">Kinase</keyword>
<feature type="domain" description="HAMP" evidence="13">
    <location>
        <begin position="182"/>
        <end position="235"/>
    </location>
</feature>
<dbReference type="Gene3D" id="6.10.340.10">
    <property type="match status" value="1"/>
</dbReference>
<evidence type="ECO:0000256" key="5">
    <source>
        <dbReference type="ARBA" id="ARBA00022679"/>
    </source>
</evidence>
<dbReference type="InterPro" id="IPR036890">
    <property type="entry name" value="HATPase_C_sf"/>
</dbReference>
<evidence type="ECO:0000259" key="12">
    <source>
        <dbReference type="PROSITE" id="PS50109"/>
    </source>
</evidence>
<name>A0A1G7KRM4_9BACT</name>
<dbReference type="GO" id="GO:0005886">
    <property type="term" value="C:plasma membrane"/>
    <property type="evidence" value="ECO:0007669"/>
    <property type="project" value="TreeGrafter"/>
</dbReference>
<evidence type="ECO:0000256" key="4">
    <source>
        <dbReference type="ARBA" id="ARBA00022553"/>
    </source>
</evidence>
<evidence type="ECO:0000256" key="1">
    <source>
        <dbReference type="ARBA" id="ARBA00000085"/>
    </source>
</evidence>